<sequence>MPTDAPQHAALLVLPRLRVQNANAISSPMTWGFPAITAFSGFMAALARRLVPDAGIQFHGVGVVCHHFEAQVTQGGYVRNFHLTRNPVLADGSTAAIVEEGHIHLDITLVFDVSLAHHLQDDTTRTSLAAHVGEVVAGMRLAGGSIMPPLPGTLRRAPRAQLKLLHDETDARRAQEFRHLSRRWLPGFALVSADEVLQRTHQDALQAQAPNGTPPPTLFDTWLDLSRINHRPVKKTVWDEAIGDYQNTVTWETDKRPGWLVPIPVGFAALSALHPPGAVAGARDAATPFRFVECVYSMGQWISPHRLRDTQQMMWYAEHDAESGLYRCTNGYQVPPQSQAPLSVTPPVHQD</sequence>
<gene>
    <name evidence="1" type="ORF">Cenrod_2215</name>
</gene>
<name>U5NA51_9BURK</name>
<proteinExistence type="predicted"/>
<protein>
    <recommendedName>
        <fullName evidence="3">CRISPR-associated Csy2 family protein</fullName>
    </recommendedName>
</protein>
<evidence type="ECO:0000313" key="2">
    <source>
        <dbReference type="Proteomes" id="UP000017184"/>
    </source>
</evidence>
<dbReference type="Proteomes" id="UP000017184">
    <property type="component" value="Chromosome"/>
</dbReference>
<dbReference type="eggNOG" id="ENOG502Z9HE">
    <property type="taxonomic scope" value="Bacteria"/>
</dbReference>
<dbReference type="KEGG" id="cbx:Cenrod_2215"/>
<evidence type="ECO:0008006" key="3">
    <source>
        <dbReference type="Google" id="ProtNLM"/>
    </source>
</evidence>
<dbReference type="PATRIC" id="fig|946483.4.peg.2231"/>
<dbReference type="NCBIfam" id="TIGR02565">
    <property type="entry name" value="cas_Csy2"/>
    <property type="match status" value="1"/>
</dbReference>
<dbReference type="OrthoDB" id="1550641at2"/>
<dbReference type="AlphaFoldDB" id="U5NA51"/>
<dbReference type="RefSeq" id="WP_022775602.1">
    <property type="nucleotide sequence ID" value="NC_022576.1"/>
</dbReference>
<dbReference type="HOGENOM" id="CLU_073578_0_0_4"/>
<accession>U5NA51</accession>
<dbReference type="Pfam" id="PF09614">
    <property type="entry name" value="Cas_Csy2"/>
    <property type="match status" value="1"/>
</dbReference>
<reference evidence="1 2" key="1">
    <citation type="journal article" date="2013" name="Genome Biol.">
        <title>Genomic analysis reveals key aspects of prokaryotic symbiosis in the phototrophic consortium "Chlorochromatium aggregatum".</title>
        <authorList>
            <person name="Liu Z."/>
            <person name="Muller J."/>
            <person name="Li T."/>
            <person name="Alvey R.M."/>
            <person name="Vogl K."/>
            <person name="Frigaard N.U."/>
            <person name="Rockwell N.C."/>
            <person name="Boyd E.S."/>
            <person name="Tomsho L.P."/>
            <person name="Schuster S.C."/>
            <person name="Henke P."/>
            <person name="Rohde M."/>
            <person name="Overmann J."/>
            <person name="Bryant D.A."/>
        </authorList>
    </citation>
    <scope>NUCLEOTIDE SEQUENCE [LARGE SCALE GENOMIC DNA]</scope>
    <source>
        <strain evidence="1">CR</strain>
    </source>
</reference>
<organism evidence="1 2">
    <name type="scientific">Candidatus Symbiobacter mobilis CR</name>
    <dbReference type="NCBI Taxonomy" id="946483"/>
    <lineage>
        <taxon>Bacteria</taxon>
        <taxon>Pseudomonadati</taxon>
        <taxon>Pseudomonadota</taxon>
        <taxon>Betaproteobacteria</taxon>
        <taxon>Burkholderiales</taxon>
        <taxon>Comamonadaceae</taxon>
    </lineage>
</organism>
<dbReference type="EMBL" id="CP004885">
    <property type="protein sequence ID" value="AGX88282.1"/>
    <property type="molecule type" value="Genomic_DNA"/>
</dbReference>
<evidence type="ECO:0000313" key="1">
    <source>
        <dbReference type="EMBL" id="AGX88282.1"/>
    </source>
</evidence>
<dbReference type="CDD" id="cd09736">
    <property type="entry name" value="Csy2_I-F"/>
    <property type="match status" value="1"/>
</dbReference>
<dbReference type="InterPro" id="IPR013398">
    <property type="entry name" value="CRISPR-assoc_prot_Csy2"/>
</dbReference>
<keyword evidence="2" id="KW-1185">Reference proteome</keyword>
<dbReference type="STRING" id="946483.Cenrod_2215"/>